<protein>
    <submittedName>
        <fullName evidence="6">CETP binding protein</fullName>
    </submittedName>
</protein>
<evidence type="ECO:0000256" key="2">
    <source>
        <dbReference type="ARBA" id="ARBA00022580"/>
    </source>
</evidence>
<organism evidence="6">
    <name type="scientific">Phascolarctid gammaherpesvirus 1</name>
    <dbReference type="NCBI Taxonomy" id="2249313"/>
    <lineage>
        <taxon>Viruses</taxon>
        <taxon>Duplodnaviria</taxon>
        <taxon>Heunggongvirae</taxon>
        <taxon>Peploviricota</taxon>
        <taxon>Herviviricetes</taxon>
        <taxon>Herpesvirales</taxon>
        <taxon>Orthoherpesviridae</taxon>
        <taxon>Gammaherpesvirinae</taxon>
        <taxon>Manticavirus</taxon>
        <taxon>Manticavirus phascolarctidgamma1</taxon>
    </lineage>
</organism>
<dbReference type="Proteomes" id="UP000677407">
    <property type="component" value="Segment"/>
</dbReference>
<dbReference type="GO" id="GO:0044423">
    <property type="term" value="C:virion component"/>
    <property type="evidence" value="ECO:0007669"/>
    <property type="project" value="UniProtKB-KW"/>
</dbReference>
<keyword evidence="3" id="KW-0946">Virion</keyword>
<dbReference type="GeneID" id="65102760"/>
<keyword evidence="4" id="KW-0426">Late protein</keyword>
<sequence length="339" mass="38394">MVEIKTLINFLNKECLWRCAEDTKKRKVYMATTAVSAVFTPQLEDSTGKEGAMNVTMIRLRQKTVGEYLTIYINGAYVGGFLPYEFIVRNTLEYEDLWMITIRGYSELDSAMFIPECVFPPKSLTFRELSPSIIWDYSRVLTKNEIQELNSQIRQKKISPSKRIGRGGAWLQGNQLILTFLDMDLVACCPGDLVFPSLNSMLNSLTRCTDHTCVPCHGSGLHARVADGVTTHEDIGSSKICPCLLSCEALSKDHSKIKQARHLLPFVFDQKQSGRVMYIGYMDTMDIVTPEDLIFGVGEGGEHIRCQGSSWRLLQLSPILTRIFIYQCQVMKNICLHSY</sequence>
<accession>A0A3S8D7Q7</accession>
<keyword evidence="1" id="KW-1048">Host nucleus</keyword>
<keyword evidence="7" id="KW-1185">Reference proteome</keyword>
<dbReference type="KEGG" id="vg:65102760"/>
<evidence type="ECO:0000313" key="7">
    <source>
        <dbReference type="Proteomes" id="UP000677407"/>
    </source>
</evidence>
<dbReference type="RefSeq" id="YP_010087475.1">
    <property type="nucleotide sequence ID" value="NC_055555.1"/>
</dbReference>
<keyword evidence="2" id="KW-0920">Virion tegument</keyword>
<dbReference type="InterPro" id="IPR004286">
    <property type="entry name" value="Herpes_UL16/UL94"/>
</dbReference>
<proteinExistence type="predicted"/>
<evidence type="ECO:0000256" key="4">
    <source>
        <dbReference type="ARBA" id="ARBA00022921"/>
    </source>
</evidence>
<reference evidence="6" key="1">
    <citation type="submission" date="2017-11" db="EMBL/GenBank/DDBJ databases">
        <title>The distinct marsupial branch of gammaherpesviruses includes novel host-derived genes seldom found in other viruses.</title>
        <authorList>
            <person name="Vaz P.K."/>
        </authorList>
    </citation>
    <scope>NUCLEOTIDE SEQUENCE</scope>
    <source>
        <strain evidence="6">36M/11</strain>
    </source>
</reference>
<dbReference type="Pfam" id="PF03044">
    <property type="entry name" value="Herpes_UL16"/>
    <property type="match status" value="1"/>
</dbReference>
<keyword evidence="5" id="KW-1035">Host cytoplasm</keyword>
<evidence type="ECO:0000256" key="3">
    <source>
        <dbReference type="ARBA" id="ARBA00022844"/>
    </source>
</evidence>
<name>A0A3S8D7Q7_9GAMA</name>
<evidence type="ECO:0000313" key="6">
    <source>
        <dbReference type="EMBL" id="AZB49205.1"/>
    </source>
</evidence>
<gene>
    <name evidence="6" type="primary">ORF33</name>
</gene>
<evidence type="ECO:0000256" key="1">
    <source>
        <dbReference type="ARBA" id="ARBA00022562"/>
    </source>
</evidence>
<evidence type="ECO:0000256" key="5">
    <source>
        <dbReference type="ARBA" id="ARBA00023200"/>
    </source>
</evidence>
<dbReference type="EMBL" id="MG452722">
    <property type="protein sequence ID" value="AZB49205.1"/>
    <property type="molecule type" value="Genomic_DNA"/>
</dbReference>